<evidence type="ECO:0000313" key="2">
    <source>
        <dbReference type="WBParaSite" id="nRc.2.0.1.t26314-RA"/>
    </source>
</evidence>
<sequence>MQGWHVAMVALDTQIQIATPTSTIPTASQEFDSICNKCSIPEVEQITDAVDDINHDELVLEGDIAVMETSTDTSNCIYTV</sequence>
<name>A0A915JJG6_ROMCU</name>
<accession>A0A915JJG6</accession>
<dbReference type="AlphaFoldDB" id="A0A915JJG6"/>
<keyword evidence="1" id="KW-1185">Reference proteome</keyword>
<protein>
    <submittedName>
        <fullName evidence="2">Uncharacterized protein</fullName>
    </submittedName>
</protein>
<organism evidence="1 2">
    <name type="scientific">Romanomermis culicivorax</name>
    <name type="common">Nematode worm</name>
    <dbReference type="NCBI Taxonomy" id="13658"/>
    <lineage>
        <taxon>Eukaryota</taxon>
        <taxon>Metazoa</taxon>
        <taxon>Ecdysozoa</taxon>
        <taxon>Nematoda</taxon>
        <taxon>Enoplea</taxon>
        <taxon>Dorylaimia</taxon>
        <taxon>Mermithida</taxon>
        <taxon>Mermithoidea</taxon>
        <taxon>Mermithidae</taxon>
        <taxon>Romanomermis</taxon>
    </lineage>
</organism>
<proteinExistence type="predicted"/>
<dbReference type="WBParaSite" id="nRc.2.0.1.t26314-RA">
    <property type="protein sequence ID" value="nRc.2.0.1.t26314-RA"/>
    <property type="gene ID" value="nRc.2.0.1.g26314"/>
</dbReference>
<evidence type="ECO:0000313" key="1">
    <source>
        <dbReference type="Proteomes" id="UP000887565"/>
    </source>
</evidence>
<reference evidence="2" key="1">
    <citation type="submission" date="2022-11" db="UniProtKB">
        <authorList>
            <consortium name="WormBaseParasite"/>
        </authorList>
    </citation>
    <scope>IDENTIFICATION</scope>
</reference>
<dbReference type="Proteomes" id="UP000887565">
    <property type="component" value="Unplaced"/>
</dbReference>